<comment type="caution">
    <text evidence="2">The sequence shown here is derived from an EMBL/GenBank/DDBJ whole genome shotgun (WGS) entry which is preliminary data.</text>
</comment>
<evidence type="ECO:0000313" key="3">
    <source>
        <dbReference type="Proteomes" id="UP000654918"/>
    </source>
</evidence>
<proteinExistence type="predicted"/>
<dbReference type="Proteomes" id="UP000654918">
    <property type="component" value="Unassembled WGS sequence"/>
</dbReference>
<feature type="domain" description="Zinc-ribbon" evidence="1">
    <location>
        <begin position="12"/>
        <end position="31"/>
    </location>
</feature>
<evidence type="ECO:0000313" key="2">
    <source>
        <dbReference type="EMBL" id="KAF6834377.1"/>
    </source>
</evidence>
<dbReference type="AlphaFoldDB" id="A0A8H6NI16"/>
<name>A0A8H6NI16_9PEZI</name>
<dbReference type="Pfam" id="PF13240">
    <property type="entry name" value="Zn_Ribbon_1"/>
    <property type="match status" value="1"/>
</dbReference>
<gene>
    <name evidence="2" type="ORF">CPLU01_05013</name>
</gene>
<evidence type="ECO:0000259" key="1">
    <source>
        <dbReference type="Pfam" id="PF13240"/>
    </source>
</evidence>
<accession>A0A8H6NI16</accession>
<organism evidence="2 3">
    <name type="scientific">Colletotrichum plurivorum</name>
    <dbReference type="NCBI Taxonomy" id="2175906"/>
    <lineage>
        <taxon>Eukaryota</taxon>
        <taxon>Fungi</taxon>
        <taxon>Dikarya</taxon>
        <taxon>Ascomycota</taxon>
        <taxon>Pezizomycotina</taxon>
        <taxon>Sordariomycetes</taxon>
        <taxon>Hypocreomycetidae</taxon>
        <taxon>Glomerellales</taxon>
        <taxon>Glomerellaceae</taxon>
        <taxon>Colletotrichum</taxon>
        <taxon>Colletotrichum orchidearum species complex</taxon>
    </lineage>
</organism>
<reference evidence="2" key="1">
    <citation type="journal article" date="2020" name="Phytopathology">
        <title>Genome Sequence Resources of Colletotrichum truncatum, C. plurivorum, C. musicola, and C. sojae: Four Species Pathogenic to Soybean (Glycine max).</title>
        <authorList>
            <person name="Rogerio F."/>
            <person name="Boufleur T.R."/>
            <person name="Ciampi-Guillardi M."/>
            <person name="Sukno S.A."/>
            <person name="Thon M.R."/>
            <person name="Massola Junior N.S."/>
            <person name="Baroncelli R."/>
        </authorList>
    </citation>
    <scope>NUCLEOTIDE SEQUENCE</scope>
    <source>
        <strain evidence="2">LFN00145</strain>
    </source>
</reference>
<sequence length="73" mass="7600">MQPLTNAHTSACPKCGAATAETSKTCSACGALMFLLKVCAVGTLSLVAPQEAKFEAVVAVALTRQTFRVERAK</sequence>
<dbReference type="InterPro" id="IPR026870">
    <property type="entry name" value="Zinc_ribbon_dom"/>
</dbReference>
<keyword evidence="3" id="KW-1185">Reference proteome</keyword>
<protein>
    <recommendedName>
        <fullName evidence="1">Zinc-ribbon domain-containing protein</fullName>
    </recommendedName>
</protein>
<dbReference type="EMBL" id="WIGO01000049">
    <property type="protein sequence ID" value="KAF6834377.1"/>
    <property type="molecule type" value="Genomic_DNA"/>
</dbReference>